<dbReference type="PATRIC" id="fig|1555112.3.peg.3570"/>
<gene>
    <name evidence="4" type="ORF">LIP_3532</name>
</gene>
<dbReference type="AlphaFoldDB" id="A0A0K2SR89"/>
<dbReference type="InterPro" id="IPR036457">
    <property type="entry name" value="PPM-type-like_dom_sf"/>
</dbReference>
<feature type="transmembrane region" description="Helical" evidence="2">
    <location>
        <begin position="63"/>
        <end position="93"/>
    </location>
</feature>
<feature type="transmembrane region" description="Helical" evidence="2">
    <location>
        <begin position="38"/>
        <end position="57"/>
    </location>
</feature>
<evidence type="ECO:0000259" key="3">
    <source>
        <dbReference type="SMART" id="SM00331"/>
    </source>
</evidence>
<dbReference type="EMBL" id="AP014924">
    <property type="protein sequence ID" value="BAS29344.1"/>
    <property type="molecule type" value="Genomic_DNA"/>
</dbReference>
<accession>A0A0K2SR89</accession>
<organism evidence="4 5">
    <name type="scientific">Limnochorda pilosa</name>
    <dbReference type="NCBI Taxonomy" id="1555112"/>
    <lineage>
        <taxon>Bacteria</taxon>
        <taxon>Bacillati</taxon>
        <taxon>Bacillota</taxon>
        <taxon>Limnochordia</taxon>
        <taxon>Limnochordales</taxon>
        <taxon>Limnochordaceae</taxon>
        <taxon>Limnochorda</taxon>
    </lineage>
</organism>
<evidence type="ECO:0000313" key="4">
    <source>
        <dbReference type="EMBL" id="BAS29344.1"/>
    </source>
</evidence>
<evidence type="ECO:0000256" key="1">
    <source>
        <dbReference type="ARBA" id="ARBA00022801"/>
    </source>
</evidence>
<proteinExistence type="predicted"/>
<keyword evidence="2" id="KW-1133">Transmembrane helix</keyword>
<dbReference type="PANTHER" id="PTHR43156">
    <property type="entry name" value="STAGE II SPORULATION PROTEIN E-RELATED"/>
    <property type="match status" value="1"/>
</dbReference>
<dbReference type="PANTHER" id="PTHR43156:SF2">
    <property type="entry name" value="STAGE II SPORULATION PROTEIN E"/>
    <property type="match status" value="1"/>
</dbReference>
<feature type="transmembrane region" description="Helical" evidence="2">
    <location>
        <begin position="253"/>
        <end position="269"/>
    </location>
</feature>
<dbReference type="InterPro" id="IPR052016">
    <property type="entry name" value="Bact_Sigma-Reg"/>
</dbReference>
<keyword evidence="2" id="KW-0472">Membrane</keyword>
<dbReference type="InterPro" id="IPR001932">
    <property type="entry name" value="PPM-type_phosphatase-like_dom"/>
</dbReference>
<sequence>MASDAPNAHLYRATPARLAPLGRSRGGRRLPWERLQGLGHLAALGVAGFLLVGVPLPGTPGGVWAGALGATAAAAGQWGRVAAVVGGMVLGGLRTAPGSVGRELMVLLLFTLAHAALRAHRGGARVAPGWQALLLAVLQGGAGLLDSSGQATSLAALQELILPALGLAAGFLLWMPLAGQDLEWDLPRSLGLAVLVVLCGSALWGWRGELLQPGWLGAFVLVQLAALVAGAGAGAGLGLGMGAVWAWSFGYPPGWAALLGLAGLVAGLLRPLGRLAALAGFWAGLLLTAPQVADPAAMEQVFLSAVTATILTALLPREVLRRWEARWGTGGQAAQEPDLRVEVGADLRKVGGLFDRMARQLEPERQARPDEEVGLFIQAVHAEACQGCPAHERCWGREAYATYWDMVELVGTVESSAASLSEAGLPRRLSLRCTHHDRLLKGVGLTLPRFRTAQEELGRSHRHNVLLPEQLRGVSRLLDAMASRVEDRAQNVGEVERALRRTLAGTVDLKRLRCSRVGPNRYRVTGQLRGRCPGPGHCERVIAPLVSRRLGRPYAVWNASCLEGPGQMGCRFELVARRRYALEVADAAVLREGELHSGDCVERTELVDGRVAVVLSDGMGTGVPAWQESHAAVTLLQSLLEAGLELHASVRTLNTLLRARSPEVRFATLDMLVVDLYSGEAEIVKIGAAPSLLVRAGRLEIVEGESPPAGVLDEVEADVRVVSLGPDDRVILASDGLWEAGGRFRPDWLAEEVARFHGEDPAVLAEILVARARELWGPDRHDDATVLVARLRPDGPATGRVAGSGW</sequence>
<name>A0A0K2SR89_LIMPI</name>
<evidence type="ECO:0000256" key="2">
    <source>
        <dbReference type="SAM" id="Phobius"/>
    </source>
</evidence>
<reference evidence="5" key="2">
    <citation type="journal article" date="2016" name="Int. J. Syst. Evol. Microbiol.">
        <title>Complete genome sequence and cell structure of Limnochorda pilosa, a Gram-negative spore-former within the phylum Firmicutes.</title>
        <authorList>
            <person name="Watanabe M."/>
            <person name="Kojima H."/>
            <person name="Fukui M."/>
        </authorList>
    </citation>
    <scope>NUCLEOTIDE SEQUENCE [LARGE SCALE GENOMIC DNA]</scope>
    <source>
        <strain evidence="5">HC45</strain>
    </source>
</reference>
<reference evidence="5" key="1">
    <citation type="submission" date="2015-07" db="EMBL/GenBank/DDBJ databases">
        <title>Complete genome sequence and phylogenetic analysis of Limnochorda pilosa.</title>
        <authorList>
            <person name="Watanabe M."/>
            <person name="Kojima H."/>
            <person name="Fukui M."/>
        </authorList>
    </citation>
    <scope>NUCLEOTIDE SEQUENCE [LARGE SCALE GENOMIC DNA]</scope>
    <source>
        <strain evidence="5">HC45</strain>
    </source>
</reference>
<feature type="transmembrane region" description="Helical" evidence="2">
    <location>
        <begin position="129"/>
        <end position="148"/>
    </location>
</feature>
<evidence type="ECO:0000313" key="5">
    <source>
        <dbReference type="Proteomes" id="UP000065807"/>
    </source>
</evidence>
<feature type="transmembrane region" description="Helical" evidence="2">
    <location>
        <begin position="160"/>
        <end position="177"/>
    </location>
</feature>
<protein>
    <recommendedName>
        <fullName evidence="3">PPM-type phosphatase domain-containing protein</fullName>
    </recommendedName>
</protein>
<dbReference type="InterPro" id="IPR045768">
    <property type="entry name" value="SpoIIE_N"/>
</dbReference>
<keyword evidence="5" id="KW-1185">Reference proteome</keyword>
<dbReference type="Gene3D" id="3.60.40.10">
    <property type="entry name" value="PPM-type phosphatase domain"/>
    <property type="match status" value="1"/>
</dbReference>
<dbReference type="SUPFAM" id="SSF81606">
    <property type="entry name" value="PP2C-like"/>
    <property type="match status" value="1"/>
</dbReference>
<feature type="transmembrane region" description="Helical" evidence="2">
    <location>
        <begin position="276"/>
        <end position="293"/>
    </location>
</feature>
<dbReference type="Pfam" id="PF07228">
    <property type="entry name" value="SpoIIE"/>
    <property type="match status" value="1"/>
</dbReference>
<dbReference type="STRING" id="1555112.LIP_3532"/>
<feature type="transmembrane region" description="Helical" evidence="2">
    <location>
        <begin position="100"/>
        <end position="117"/>
    </location>
</feature>
<feature type="transmembrane region" description="Helical" evidence="2">
    <location>
        <begin position="218"/>
        <end position="247"/>
    </location>
</feature>
<dbReference type="Pfam" id="PF19732">
    <property type="entry name" value="SpoIIE_N"/>
    <property type="match status" value="1"/>
</dbReference>
<dbReference type="Proteomes" id="UP000065807">
    <property type="component" value="Chromosome"/>
</dbReference>
<feature type="transmembrane region" description="Helical" evidence="2">
    <location>
        <begin position="189"/>
        <end position="206"/>
    </location>
</feature>
<dbReference type="GO" id="GO:0016791">
    <property type="term" value="F:phosphatase activity"/>
    <property type="evidence" value="ECO:0007669"/>
    <property type="project" value="TreeGrafter"/>
</dbReference>
<dbReference type="KEGG" id="lpil:LIP_3532"/>
<dbReference type="SMART" id="SM00331">
    <property type="entry name" value="PP2C_SIG"/>
    <property type="match status" value="1"/>
</dbReference>
<feature type="domain" description="PPM-type phosphatase" evidence="3">
    <location>
        <begin position="579"/>
        <end position="791"/>
    </location>
</feature>
<keyword evidence="2" id="KW-0812">Transmembrane</keyword>
<keyword evidence="1" id="KW-0378">Hydrolase</keyword>